<evidence type="ECO:0000313" key="1">
    <source>
        <dbReference type="EMBL" id="CEK47987.1"/>
    </source>
</evidence>
<gene>
    <name evidence="1" type="primary">ORF2831</name>
</gene>
<sequence>LKDALSHAAEDVYVSNKRNSAAKQLARDIVTRHLMEAPNTLANSSDLGTDLQAITKSWVGEMNVMAVIKNAAKLMLSNPE</sequence>
<accession>A0A0B6XVC7</accession>
<organism evidence="1">
    <name type="scientific">Arion vulgaris</name>
    <dbReference type="NCBI Taxonomy" id="1028688"/>
    <lineage>
        <taxon>Eukaryota</taxon>
        <taxon>Metazoa</taxon>
        <taxon>Spiralia</taxon>
        <taxon>Lophotrochozoa</taxon>
        <taxon>Mollusca</taxon>
        <taxon>Gastropoda</taxon>
        <taxon>Heterobranchia</taxon>
        <taxon>Euthyneura</taxon>
        <taxon>Panpulmonata</taxon>
        <taxon>Eupulmonata</taxon>
        <taxon>Stylommatophora</taxon>
        <taxon>Helicina</taxon>
        <taxon>Arionoidea</taxon>
        <taxon>Arionidae</taxon>
        <taxon>Arion</taxon>
    </lineage>
</organism>
<proteinExistence type="predicted"/>
<feature type="non-terminal residue" evidence="1">
    <location>
        <position position="80"/>
    </location>
</feature>
<dbReference type="EMBL" id="HACG01001122">
    <property type="protein sequence ID" value="CEK47987.1"/>
    <property type="molecule type" value="Transcribed_RNA"/>
</dbReference>
<protein>
    <submittedName>
        <fullName evidence="1">Uncharacterized protein</fullName>
    </submittedName>
</protein>
<dbReference type="AlphaFoldDB" id="A0A0B6XVC7"/>
<reference evidence="1" key="1">
    <citation type="submission" date="2014-12" db="EMBL/GenBank/DDBJ databases">
        <title>Insight into the proteome of Arion vulgaris.</title>
        <authorList>
            <person name="Aradska J."/>
            <person name="Bulat T."/>
            <person name="Smidak R."/>
            <person name="Sarate P."/>
            <person name="Gangsoo J."/>
            <person name="Sialana F."/>
            <person name="Bilban M."/>
            <person name="Lubec G."/>
        </authorList>
    </citation>
    <scope>NUCLEOTIDE SEQUENCE</scope>
    <source>
        <tissue evidence="1">Skin</tissue>
    </source>
</reference>
<name>A0A0B6XVC7_9EUPU</name>
<feature type="non-terminal residue" evidence="1">
    <location>
        <position position="1"/>
    </location>
</feature>